<protein>
    <submittedName>
        <fullName evidence="1 2">Uncharacterized protein</fullName>
    </submittedName>
</protein>
<reference evidence="1" key="2">
    <citation type="submission" date="2010-07" db="EMBL/GenBank/DDBJ databases">
        <authorList>
            <consortium name="The Broad Institute Genome Sequencing Platform"/>
            <consortium name="Broad Institute Genome Sequencing Center for Infectious Disease"/>
            <person name="Ma L.-J."/>
            <person name="Dead R."/>
            <person name="Young S."/>
            <person name="Zeng Q."/>
            <person name="Koehrsen M."/>
            <person name="Alvarado L."/>
            <person name="Berlin A."/>
            <person name="Chapman S.B."/>
            <person name="Chen Z."/>
            <person name="Freedman E."/>
            <person name="Gellesch M."/>
            <person name="Goldberg J."/>
            <person name="Griggs A."/>
            <person name="Gujja S."/>
            <person name="Heilman E.R."/>
            <person name="Heiman D."/>
            <person name="Hepburn T."/>
            <person name="Howarth C."/>
            <person name="Jen D."/>
            <person name="Larson L."/>
            <person name="Mehta T."/>
            <person name="Neiman D."/>
            <person name="Pearson M."/>
            <person name="Roberts A."/>
            <person name="Saif S."/>
            <person name="Shea T."/>
            <person name="Shenoy N."/>
            <person name="Sisk P."/>
            <person name="Stolte C."/>
            <person name="Sykes S."/>
            <person name="Walk T."/>
            <person name="White J."/>
            <person name="Yandava C."/>
            <person name="Haas B."/>
            <person name="Nusbaum C."/>
            <person name="Birren B."/>
        </authorList>
    </citation>
    <scope>NUCLEOTIDE SEQUENCE</scope>
    <source>
        <strain evidence="1">R3-111a-1</strain>
    </source>
</reference>
<reference evidence="3" key="1">
    <citation type="submission" date="2010-07" db="EMBL/GenBank/DDBJ databases">
        <title>The genome sequence of Gaeumannomyces graminis var. tritici strain R3-111a-1.</title>
        <authorList>
            <consortium name="The Broad Institute Genome Sequencing Platform"/>
            <person name="Ma L.-J."/>
            <person name="Dead R."/>
            <person name="Young S."/>
            <person name="Zeng Q."/>
            <person name="Koehrsen M."/>
            <person name="Alvarado L."/>
            <person name="Berlin A."/>
            <person name="Chapman S.B."/>
            <person name="Chen Z."/>
            <person name="Freedman E."/>
            <person name="Gellesch M."/>
            <person name="Goldberg J."/>
            <person name="Griggs A."/>
            <person name="Gujja S."/>
            <person name="Heilman E.R."/>
            <person name="Heiman D."/>
            <person name="Hepburn T."/>
            <person name="Howarth C."/>
            <person name="Jen D."/>
            <person name="Larson L."/>
            <person name="Mehta T."/>
            <person name="Neiman D."/>
            <person name="Pearson M."/>
            <person name="Roberts A."/>
            <person name="Saif S."/>
            <person name="Shea T."/>
            <person name="Shenoy N."/>
            <person name="Sisk P."/>
            <person name="Stolte C."/>
            <person name="Sykes S."/>
            <person name="Walk T."/>
            <person name="White J."/>
            <person name="Yandava C."/>
            <person name="Haas B."/>
            <person name="Nusbaum C."/>
            <person name="Birren B."/>
        </authorList>
    </citation>
    <scope>NUCLEOTIDE SEQUENCE [LARGE SCALE GENOMIC DNA]</scope>
    <source>
        <strain evidence="3">R3-111a-1</strain>
    </source>
</reference>
<dbReference type="EMBL" id="GL385405">
    <property type="protein sequence ID" value="EJT69161.1"/>
    <property type="molecule type" value="Genomic_DNA"/>
</dbReference>
<evidence type="ECO:0000313" key="2">
    <source>
        <dbReference type="EnsemblFungi" id="EJT69161"/>
    </source>
</evidence>
<reference evidence="2" key="5">
    <citation type="submission" date="2018-04" db="UniProtKB">
        <authorList>
            <consortium name="EnsemblFungi"/>
        </authorList>
    </citation>
    <scope>IDENTIFICATION</scope>
    <source>
        <strain evidence="2">R3-111a-1</strain>
    </source>
</reference>
<organism evidence="1">
    <name type="scientific">Gaeumannomyces tritici (strain R3-111a-1)</name>
    <name type="common">Wheat and barley take-all root rot fungus</name>
    <name type="synonym">Gaeumannomyces graminis var. tritici</name>
    <dbReference type="NCBI Taxonomy" id="644352"/>
    <lineage>
        <taxon>Eukaryota</taxon>
        <taxon>Fungi</taxon>
        <taxon>Dikarya</taxon>
        <taxon>Ascomycota</taxon>
        <taxon>Pezizomycotina</taxon>
        <taxon>Sordariomycetes</taxon>
        <taxon>Sordariomycetidae</taxon>
        <taxon>Magnaporthales</taxon>
        <taxon>Magnaporthaceae</taxon>
        <taxon>Gaeumannomyces</taxon>
    </lineage>
</organism>
<evidence type="ECO:0000313" key="1">
    <source>
        <dbReference type="EMBL" id="EJT69161.1"/>
    </source>
</evidence>
<proteinExistence type="predicted"/>
<dbReference type="RefSeq" id="XP_009229440.1">
    <property type="nucleotide sequence ID" value="XM_009231176.1"/>
</dbReference>
<reference evidence="1" key="3">
    <citation type="submission" date="2010-09" db="EMBL/GenBank/DDBJ databases">
        <title>Annotation of Gaeumannomyces graminis var. tritici R3-111a-1.</title>
        <authorList>
            <consortium name="The Broad Institute Genome Sequencing Platform"/>
            <person name="Ma L.-J."/>
            <person name="Dead R."/>
            <person name="Young S.K."/>
            <person name="Zeng Q."/>
            <person name="Gargeya S."/>
            <person name="Fitzgerald M."/>
            <person name="Haas B."/>
            <person name="Abouelleil A."/>
            <person name="Alvarado L."/>
            <person name="Arachchi H.M."/>
            <person name="Berlin A."/>
            <person name="Brown A."/>
            <person name="Chapman S.B."/>
            <person name="Chen Z."/>
            <person name="Dunbar C."/>
            <person name="Freedman E."/>
            <person name="Gearin G."/>
            <person name="Gellesch M."/>
            <person name="Goldberg J."/>
            <person name="Griggs A."/>
            <person name="Gujja S."/>
            <person name="Heiman D."/>
            <person name="Howarth C."/>
            <person name="Larson L."/>
            <person name="Lui A."/>
            <person name="MacDonald P.J.P."/>
            <person name="Mehta T."/>
            <person name="Montmayeur A."/>
            <person name="Murphy C."/>
            <person name="Neiman D."/>
            <person name="Pearson M."/>
            <person name="Priest M."/>
            <person name="Roberts A."/>
            <person name="Saif S."/>
            <person name="Shea T."/>
            <person name="Shenoy N."/>
            <person name="Sisk P."/>
            <person name="Stolte C."/>
            <person name="Sykes S."/>
            <person name="Yandava C."/>
            <person name="Wortman J."/>
            <person name="Nusbaum C."/>
            <person name="Birren B."/>
        </authorList>
    </citation>
    <scope>NUCLEOTIDE SEQUENCE</scope>
    <source>
        <strain evidence="1">R3-111a-1</strain>
    </source>
</reference>
<dbReference type="Proteomes" id="UP000006039">
    <property type="component" value="Unassembled WGS sequence"/>
</dbReference>
<sequence>MATTTGPATTFAAVTAGKETFRYGSIKYDISDAMHTKLAFEAFVKEITVWKKRASVLYTAVRAYKFLTPNRYNGKESAFKAFLTKCRSYFAFYQA</sequence>
<dbReference type="EnsemblFungi" id="EJT69161">
    <property type="protein sequence ID" value="EJT69161"/>
    <property type="gene ID" value="GGTG_13270"/>
</dbReference>
<gene>
    <name evidence="2" type="primary">20353728</name>
    <name evidence="1" type="ORF">GGTG_13270</name>
</gene>
<dbReference type="GeneID" id="20353728"/>
<name>J3PIE2_GAET3</name>
<keyword evidence="3" id="KW-1185">Reference proteome</keyword>
<evidence type="ECO:0000313" key="3">
    <source>
        <dbReference type="Proteomes" id="UP000006039"/>
    </source>
</evidence>
<dbReference type="AlphaFoldDB" id="J3PIE2"/>
<dbReference type="HOGENOM" id="CLU_2372917_0_0_1"/>
<dbReference type="VEuPathDB" id="FungiDB:GGTG_13270"/>
<reference evidence="2" key="4">
    <citation type="journal article" date="2015" name="G3 (Bethesda)">
        <title>Genome sequences of three phytopathogenic species of the Magnaporthaceae family of fungi.</title>
        <authorList>
            <person name="Okagaki L.H."/>
            <person name="Nunes C.C."/>
            <person name="Sailsbery J."/>
            <person name="Clay B."/>
            <person name="Brown D."/>
            <person name="John T."/>
            <person name="Oh Y."/>
            <person name="Young N."/>
            <person name="Fitzgerald M."/>
            <person name="Haas B.J."/>
            <person name="Zeng Q."/>
            <person name="Young S."/>
            <person name="Adiconis X."/>
            <person name="Fan L."/>
            <person name="Levin J.Z."/>
            <person name="Mitchell T.K."/>
            <person name="Okubara P.A."/>
            <person name="Farman M.L."/>
            <person name="Kohn L.M."/>
            <person name="Birren B."/>
            <person name="Ma L.-J."/>
            <person name="Dean R.A."/>
        </authorList>
    </citation>
    <scope>NUCLEOTIDE SEQUENCE</scope>
    <source>
        <strain evidence="2">R3-111a-1</strain>
    </source>
</reference>
<accession>J3PIE2</accession>